<protein>
    <submittedName>
        <fullName evidence="1">Uncharacterized protein</fullName>
    </submittedName>
</protein>
<dbReference type="EMBL" id="CM042050">
    <property type="protein sequence ID" value="KAI3734036.1"/>
    <property type="molecule type" value="Genomic_DNA"/>
</dbReference>
<reference evidence="1 2" key="2">
    <citation type="journal article" date="2022" name="Mol. Ecol. Resour.">
        <title>The genomes of chicory, endive, great burdock and yacon provide insights into Asteraceae paleo-polyploidization history and plant inulin production.</title>
        <authorList>
            <person name="Fan W."/>
            <person name="Wang S."/>
            <person name="Wang H."/>
            <person name="Wang A."/>
            <person name="Jiang F."/>
            <person name="Liu H."/>
            <person name="Zhao H."/>
            <person name="Xu D."/>
            <person name="Zhang Y."/>
        </authorList>
    </citation>
    <scope>NUCLEOTIDE SEQUENCE [LARGE SCALE GENOMIC DNA]</scope>
    <source>
        <strain evidence="2">cv. Niubang</strain>
    </source>
</reference>
<evidence type="ECO:0000313" key="1">
    <source>
        <dbReference type="EMBL" id="KAI3734036.1"/>
    </source>
</evidence>
<sequence>MYRLKRKINYIHLREGKVLVIVHIFPGGIRQQSPGIHDEIERRIGERELIFTWMEKKDKPPVKGLRRIENLSLLPEMEWRRMGIVYLCFSSSYHLFLWSGAKKTNHLLVD</sequence>
<accession>A0ACB9CIH7</accession>
<gene>
    <name evidence="1" type="ORF">L6452_13496</name>
</gene>
<organism evidence="1 2">
    <name type="scientific">Arctium lappa</name>
    <name type="common">Greater burdock</name>
    <name type="synonym">Lappa major</name>
    <dbReference type="NCBI Taxonomy" id="4217"/>
    <lineage>
        <taxon>Eukaryota</taxon>
        <taxon>Viridiplantae</taxon>
        <taxon>Streptophyta</taxon>
        <taxon>Embryophyta</taxon>
        <taxon>Tracheophyta</taxon>
        <taxon>Spermatophyta</taxon>
        <taxon>Magnoliopsida</taxon>
        <taxon>eudicotyledons</taxon>
        <taxon>Gunneridae</taxon>
        <taxon>Pentapetalae</taxon>
        <taxon>asterids</taxon>
        <taxon>campanulids</taxon>
        <taxon>Asterales</taxon>
        <taxon>Asteraceae</taxon>
        <taxon>Carduoideae</taxon>
        <taxon>Cardueae</taxon>
        <taxon>Arctiinae</taxon>
        <taxon>Arctium</taxon>
    </lineage>
</organism>
<keyword evidence="2" id="KW-1185">Reference proteome</keyword>
<proteinExistence type="predicted"/>
<evidence type="ECO:0000313" key="2">
    <source>
        <dbReference type="Proteomes" id="UP001055879"/>
    </source>
</evidence>
<name>A0ACB9CIH7_ARCLA</name>
<dbReference type="Proteomes" id="UP001055879">
    <property type="component" value="Linkage Group LG04"/>
</dbReference>
<comment type="caution">
    <text evidence="1">The sequence shown here is derived from an EMBL/GenBank/DDBJ whole genome shotgun (WGS) entry which is preliminary data.</text>
</comment>
<reference evidence="2" key="1">
    <citation type="journal article" date="2022" name="Mol. Ecol. Resour.">
        <title>The genomes of chicory, endive, great burdock and yacon provide insights into Asteraceae palaeo-polyploidization history and plant inulin production.</title>
        <authorList>
            <person name="Fan W."/>
            <person name="Wang S."/>
            <person name="Wang H."/>
            <person name="Wang A."/>
            <person name="Jiang F."/>
            <person name="Liu H."/>
            <person name="Zhao H."/>
            <person name="Xu D."/>
            <person name="Zhang Y."/>
        </authorList>
    </citation>
    <scope>NUCLEOTIDE SEQUENCE [LARGE SCALE GENOMIC DNA]</scope>
    <source>
        <strain evidence="2">cv. Niubang</strain>
    </source>
</reference>